<comment type="subcellular location">
    <subcellularLocation>
        <location evidence="6">Cytoplasm</location>
    </subcellularLocation>
</comment>
<gene>
    <name evidence="6 7" type="primary">hslO</name>
    <name evidence="7" type="ORF">QTP81_15885</name>
</gene>
<dbReference type="PIRSF" id="PIRSF005261">
    <property type="entry name" value="Heat_shock_Hsp33"/>
    <property type="match status" value="1"/>
</dbReference>
<keyword evidence="1 6" id="KW-0963">Cytoplasm</keyword>
<keyword evidence="2 6" id="KW-0862">Zinc</keyword>
<accession>A0ABT7T0X4</accession>
<dbReference type="Proteomes" id="UP001234343">
    <property type="component" value="Unassembled WGS sequence"/>
</dbReference>
<evidence type="ECO:0000313" key="8">
    <source>
        <dbReference type="Proteomes" id="UP001234343"/>
    </source>
</evidence>
<name>A0ABT7T0X4_9ALTE</name>
<dbReference type="PANTHER" id="PTHR30111">
    <property type="entry name" value="33 KDA CHAPERONIN"/>
    <property type="match status" value="1"/>
</dbReference>
<organism evidence="7 8">
    <name type="scientific">Alteromonas arenosi</name>
    <dbReference type="NCBI Taxonomy" id="3055817"/>
    <lineage>
        <taxon>Bacteria</taxon>
        <taxon>Pseudomonadati</taxon>
        <taxon>Pseudomonadota</taxon>
        <taxon>Gammaproteobacteria</taxon>
        <taxon>Alteromonadales</taxon>
        <taxon>Alteromonadaceae</taxon>
        <taxon>Alteromonas/Salinimonas group</taxon>
        <taxon>Alteromonas</taxon>
    </lineage>
</organism>
<comment type="caution">
    <text evidence="7">The sequence shown here is derived from an EMBL/GenBank/DDBJ whole genome shotgun (WGS) entry which is preliminary data.</text>
</comment>
<evidence type="ECO:0000256" key="3">
    <source>
        <dbReference type="ARBA" id="ARBA00023157"/>
    </source>
</evidence>
<dbReference type="Gene3D" id="1.10.287.480">
    <property type="entry name" value="helix hairpin bin"/>
    <property type="match status" value="1"/>
</dbReference>
<evidence type="ECO:0000256" key="2">
    <source>
        <dbReference type="ARBA" id="ARBA00022833"/>
    </source>
</evidence>
<evidence type="ECO:0000256" key="6">
    <source>
        <dbReference type="HAMAP-Rule" id="MF_00117"/>
    </source>
</evidence>
<dbReference type="Pfam" id="PF01430">
    <property type="entry name" value="HSP33"/>
    <property type="match status" value="1"/>
</dbReference>
<protein>
    <recommendedName>
        <fullName evidence="6">33 kDa chaperonin</fullName>
    </recommendedName>
    <alternativeName>
        <fullName evidence="6">Heat shock protein 33 homolog</fullName>
        <shortName evidence="6">HSP33</shortName>
    </alternativeName>
</protein>
<dbReference type="InterPro" id="IPR000397">
    <property type="entry name" value="Heat_shock_Hsp33"/>
</dbReference>
<evidence type="ECO:0000313" key="7">
    <source>
        <dbReference type="EMBL" id="MDM7862085.1"/>
    </source>
</evidence>
<feature type="disulfide bond" description="Redox-active" evidence="6">
    <location>
        <begin position="235"/>
        <end position="237"/>
    </location>
</feature>
<dbReference type="InterPro" id="IPR023212">
    <property type="entry name" value="Hsp33_helix_hairpin_bin_dom_sf"/>
</dbReference>
<evidence type="ECO:0000256" key="1">
    <source>
        <dbReference type="ARBA" id="ARBA00022490"/>
    </source>
</evidence>
<dbReference type="RefSeq" id="WP_289366835.1">
    <property type="nucleotide sequence ID" value="NZ_JAUCBP010000013.1"/>
</dbReference>
<dbReference type="Gene3D" id="3.90.1280.10">
    <property type="entry name" value="HSP33 redox switch-like"/>
    <property type="match status" value="1"/>
</dbReference>
<proteinExistence type="inferred from homology"/>
<dbReference type="NCBIfam" id="NF001033">
    <property type="entry name" value="PRK00114.1"/>
    <property type="match status" value="1"/>
</dbReference>
<dbReference type="InterPro" id="IPR016154">
    <property type="entry name" value="Heat_shock_Hsp33_C"/>
</dbReference>
<dbReference type="Gene3D" id="3.55.30.10">
    <property type="entry name" value="Hsp33 domain"/>
    <property type="match status" value="1"/>
</dbReference>
<evidence type="ECO:0000256" key="5">
    <source>
        <dbReference type="ARBA" id="ARBA00023284"/>
    </source>
</evidence>
<dbReference type="EMBL" id="JAUCBP010000013">
    <property type="protein sequence ID" value="MDM7862085.1"/>
    <property type="molecule type" value="Genomic_DNA"/>
</dbReference>
<dbReference type="CDD" id="cd00498">
    <property type="entry name" value="Hsp33"/>
    <property type="match status" value="1"/>
</dbReference>
<dbReference type="SUPFAM" id="SSF64397">
    <property type="entry name" value="Hsp33 domain"/>
    <property type="match status" value="1"/>
</dbReference>
<dbReference type="InterPro" id="IPR016153">
    <property type="entry name" value="Heat_shock_Hsp33_N"/>
</dbReference>
<keyword evidence="4 6" id="KW-0143">Chaperone</keyword>
<comment type="function">
    <text evidence="6">Redox regulated molecular chaperone. Protects both thermally unfolding and oxidatively damaged proteins from irreversible aggregation. Plays an important role in the bacterial defense system toward oxidative stress.</text>
</comment>
<reference evidence="7 8" key="1">
    <citation type="submission" date="2023-06" db="EMBL/GenBank/DDBJ databases">
        <title>Alteromonas sp. ASW11-36 isolated from intertidal sand.</title>
        <authorList>
            <person name="Li Y."/>
        </authorList>
    </citation>
    <scope>NUCLEOTIDE SEQUENCE [LARGE SCALE GENOMIC DNA]</scope>
    <source>
        <strain evidence="7 8">ASW11-36</strain>
    </source>
</reference>
<dbReference type="SUPFAM" id="SSF118352">
    <property type="entry name" value="HSP33 redox switch-like"/>
    <property type="match status" value="1"/>
</dbReference>
<keyword evidence="8" id="KW-1185">Reference proteome</keyword>
<keyword evidence="5 6" id="KW-0676">Redox-active center</keyword>
<keyword evidence="3 6" id="KW-1015">Disulfide bond</keyword>
<evidence type="ECO:0000256" key="4">
    <source>
        <dbReference type="ARBA" id="ARBA00023186"/>
    </source>
</evidence>
<sequence>MNNDQLQRYTFPDASVRGELVQLSDSYARLVGSHNYPLPVRQLLGELVAAATLLTATLKFKGEISLQIQSEGLIKYAVVDATDKQQVRGIARWDENVESWPENFTDLFHKGVLAITITPAKGERYQGLVGLTQTTLAECLEDYFTQSEQLPTKVKLFTSANSEAPKAAGLLLQVLPRDASATDLTQHRAFNDLSVLTDTMTESEILTLDAKTVMHRLYHEYDIELFAAQPVEFKCTCSRERSANALQNIDKQELLAVIAEEGQIKMDCQYCHAQYMFDALDVESIHAGFVASVNSDSNTKNLS</sequence>
<dbReference type="HAMAP" id="MF_00117">
    <property type="entry name" value="HslO"/>
    <property type="match status" value="1"/>
</dbReference>
<comment type="similarity">
    <text evidence="6">Belongs to the HSP33 family.</text>
</comment>
<comment type="PTM">
    <text evidence="6">Under oxidizing conditions two disulfide bonds are formed involving the reactive cysteines. Under reducing conditions zinc is bound to the reactive cysteines and the protein is inactive.</text>
</comment>
<dbReference type="PANTHER" id="PTHR30111:SF1">
    <property type="entry name" value="33 KDA CHAPERONIN"/>
    <property type="match status" value="1"/>
</dbReference>
<feature type="disulfide bond" description="Redox-active" evidence="6">
    <location>
        <begin position="268"/>
        <end position="271"/>
    </location>
</feature>